<sequence>MSSEIELGYEQAEPPMSPTMEIVFSQAFADISEMETTGNQPVEVKVETTMQRKQTCGGNIPSVNLRVVSPPPSSVKSISTEHHDEIGGMSPCEKDLATSNESAEAKRARRSAIEKKSRQRRQGILNRMRQEVKQLENVYADMSKKKEGGVVGLIQWRTLNGSQIGELQKKFSELTLVAHALEQDQAALQKLLQEHANFNQSGSLSEEKRAENTFAVWDSGVPPSSSYAAKFRPLSMAEGYSFVRDSYEEIRRFTENGNCKTTGASFMGWTDKRIYNQDTQALQYSFTKQFPFANAEEVFSKSWNTFLDGPELEKLAFDSSTQSRFEVLQVLNDDLLVIRRDHRMPRFPMTFTSIQIMFRLQTPTGYTLCIRTISSPDIKNALEPHELMIDVFHWTHFNRLYNEFDEPVGCEIVTAGSTNDHNRLKSNYWLFEIVCSVLRWETLTIAPVFLIQT</sequence>
<dbReference type="EMBL" id="JBIMZQ010000020">
    <property type="protein sequence ID" value="KAL3665441.1"/>
    <property type="molecule type" value="Genomic_DNA"/>
</dbReference>
<reference evidence="2 3" key="1">
    <citation type="submission" date="2024-09" db="EMBL/GenBank/DDBJ databases">
        <title>Genome sequencing and assembly of Phytophthora oleae, isolate VK10A, causative agent of rot of olive drupes.</title>
        <authorList>
            <person name="Conti Taguali S."/>
            <person name="Riolo M."/>
            <person name="La Spada F."/>
            <person name="Cacciola S.O."/>
            <person name="Dionisio G."/>
        </authorList>
    </citation>
    <scope>NUCLEOTIDE SEQUENCE [LARGE SCALE GENOMIC DNA]</scope>
    <source>
        <strain evidence="2 3">VK10A</strain>
    </source>
</reference>
<feature type="compositionally biased region" description="Low complexity" evidence="1">
    <location>
        <begin position="61"/>
        <end position="78"/>
    </location>
</feature>
<keyword evidence="3" id="KW-1185">Reference proteome</keyword>
<proteinExistence type="predicted"/>
<name>A0ABD3FIB9_9STRA</name>
<comment type="caution">
    <text evidence="2">The sequence shown here is derived from an EMBL/GenBank/DDBJ whole genome shotgun (WGS) entry which is preliminary data.</text>
</comment>
<feature type="compositionally biased region" description="Basic and acidic residues" evidence="1">
    <location>
        <begin position="103"/>
        <end position="116"/>
    </location>
</feature>
<gene>
    <name evidence="2" type="ORF">V7S43_009476</name>
</gene>
<evidence type="ECO:0000313" key="2">
    <source>
        <dbReference type="EMBL" id="KAL3665441.1"/>
    </source>
</evidence>
<evidence type="ECO:0000313" key="3">
    <source>
        <dbReference type="Proteomes" id="UP001632037"/>
    </source>
</evidence>
<feature type="region of interest" description="Disordered" evidence="1">
    <location>
        <begin position="55"/>
        <end position="123"/>
    </location>
</feature>
<evidence type="ECO:0008006" key="4">
    <source>
        <dbReference type="Google" id="ProtNLM"/>
    </source>
</evidence>
<accession>A0ABD3FIB9</accession>
<dbReference type="AlphaFoldDB" id="A0ABD3FIB9"/>
<evidence type="ECO:0000256" key="1">
    <source>
        <dbReference type="SAM" id="MobiDB-lite"/>
    </source>
</evidence>
<dbReference type="Proteomes" id="UP001632037">
    <property type="component" value="Unassembled WGS sequence"/>
</dbReference>
<protein>
    <recommendedName>
        <fullName evidence="4">BZIP domain-containing protein</fullName>
    </recommendedName>
</protein>
<organism evidence="2 3">
    <name type="scientific">Phytophthora oleae</name>
    <dbReference type="NCBI Taxonomy" id="2107226"/>
    <lineage>
        <taxon>Eukaryota</taxon>
        <taxon>Sar</taxon>
        <taxon>Stramenopiles</taxon>
        <taxon>Oomycota</taxon>
        <taxon>Peronosporomycetes</taxon>
        <taxon>Peronosporales</taxon>
        <taxon>Peronosporaceae</taxon>
        <taxon>Phytophthora</taxon>
    </lineage>
</organism>
<feature type="compositionally biased region" description="Basic and acidic residues" evidence="1">
    <location>
        <begin position="79"/>
        <end position="96"/>
    </location>
</feature>